<dbReference type="InterPro" id="IPR052035">
    <property type="entry name" value="ZnF_BED_domain_contain"/>
</dbReference>
<evidence type="ECO:0000256" key="1">
    <source>
        <dbReference type="ARBA" id="ARBA00004123"/>
    </source>
</evidence>
<dbReference type="PANTHER" id="PTHR46481:SF10">
    <property type="entry name" value="ZINC FINGER BED DOMAIN-CONTAINING PROTEIN 39"/>
    <property type="match status" value="1"/>
</dbReference>
<feature type="region of interest" description="Disordered" evidence="6">
    <location>
        <begin position="942"/>
        <end position="966"/>
    </location>
</feature>
<feature type="region of interest" description="Disordered" evidence="6">
    <location>
        <begin position="729"/>
        <end position="760"/>
    </location>
</feature>
<dbReference type="AlphaFoldDB" id="A0A1M2W068"/>
<keyword evidence="8" id="KW-1185">Reference proteome</keyword>
<evidence type="ECO:0000256" key="2">
    <source>
        <dbReference type="ARBA" id="ARBA00022723"/>
    </source>
</evidence>
<evidence type="ECO:0008006" key="9">
    <source>
        <dbReference type="Google" id="ProtNLM"/>
    </source>
</evidence>
<evidence type="ECO:0000256" key="3">
    <source>
        <dbReference type="ARBA" id="ARBA00022771"/>
    </source>
</evidence>
<accession>A0A1M2W068</accession>
<protein>
    <recommendedName>
        <fullName evidence="9">Zinc finger BED domain-containing protein RICESLEEPER 2</fullName>
    </recommendedName>
</protein>
<evidence type="ECO:0000256" key="5">
    <source>
        <dbReference type="ARBA" id="ARBA00023242"/>
    </source>
</evidence>
<keyword evidence="5" id="KW-0539">Nucleus</keyword>
<evidence type="ECO:0000313" key="8">
    <source>
        <dbReference type="Proteomes" id="UP000184267"/>
    </source>
</evidence>
<feature type="compositionally biased region" description="Acidic residues" evidence="6">
    <location>
        <begin position="73"/>
        <end position="100"/>
    </location>
</feature>
<dbReference type="OrthoDB" id="2792146at2759"/>
<comment type="subcellular location">
    <subcellularLocation>
        <location evidence="1">Nucleus</location>
    </subcellularLocation>
</comment>
<dbReference type="PANTHER" id="PTHR46481">
    <property type="entry name" value="ZINC FINGER BED DOMAIN-CONTAINING PROTEIN 4"/>
    <property type="match status" value="1"/>
</dbReference>
<comment type="caution">
    <text evidence="7">The sequence shown here is derived from an EMBL/GenBank/DDBJ whole genome shotgun (WGS) entry which is preliminary data.</text>
</comment>
<organism evidence="7 8">
    <name type="scientific">Trametes pubescens</name>
    <name type="common">White-rot fungus</name>
    <dbReference type="NCBI Taxonomy" id="154538"/>
    <lineage>
        <taxon>Eukaryota</taxon>
        <taxon>Fungi</taxon>
        <taxon>Dikarya</taxon>
        <taxon>Basidiomycota</taxon>
        <taxon>Agaricomycotina</taxon>
        <taxon>Agaricomycetes</taxon>
        <taxon>Polyporales</taxon>
        <taxon>Polyporaceae</taxon>
        <taxon>Trametes</taxon>
    </lineage>
</organism>
<sequence length="966" mass="107498">MAIGTRSAVKNKDGLIASKRKQSEVAVSSSDEVIVAPKKRPKAAEGKRSARKKAAVAAEVIVVDGGSSADDGGAGDEPEVISGDEEEVVDGEEGDDDAAEGDQSGADNEEDTELDIPDKITQKVDQTADLLMIFSGKVDVRFRPKKGEVKVVRGRWCLICKDDPKKKAAQGGRAGWYSGGNSTCRRHIASSHYPEYHKRCKAADVKESTAATPKSVLEARAAAAENKKTVSEQSTLDGVVQKVETPTAFSRVGIADAVTKHVVCGAQALLLADEPTFTNCLVVMRPKTTKEDLPSRTTVRTRIQNNFVDLLKALEAAIEAAPGDISTNFDLWTEEHTSIAFFGMLGQWIDVSDTGEWSLHAAVVAMHQVLGNHGGANLGRYFIKFTDRVGITSKAGANKLGHVTTDNASNNATATEQIAAILAKRGVKDWDPKSRQLSCLAHVVQLGIEDFMTAVTQVGLVENKQAIWDYDPMLAENRAVVGGLDIIAVIRTLAIKIQASPQRKEAFFRLQKQTGVEVPLVIPLHGNTRWGSAYGMCERAFRLREAIDSFVATAEAKFGPITVIRQNGKIQKKIPWSAFRLEEADWRRVQLCVDILADANKYHQLFSFETLPTIHRVIPALESLCTRWERKLEDPQYEIFHPALRRGLDKLGKYYNKLDNSAAYVLSLVLHPYYKLSYIEQKWGGAEEQQAELDAGNKDAVNWTEYAREVIKDSMKYYWPLRLHQKATAHAEEDRGPEHDDAAAGESDSEDEYDRERARRLRAEDSNGWKDELRRYLEDPALGIKKTTDTVKWWSLFHSIKPLFANKLTVLVLNKADASRLDKLEFERHALVEDIINGEGMRHVEVLCYTDEGMISLKTVVYDALLEHRVDSKLKGSKVNAILNRLHVAQPKPRDDVMRTLSIPEAVNQRKKLDKTDLEPRGLVRDVELDLEPRGLACDIELEEGDRHDGSKHRREGAQTHQLKKQ</sequence>
<dbReference type="EMBL" id="MNAD01000422">
    <property type="protein sequence ID" value="OJT13170.1"/>
    <property type="molecule type" value="Genomic_DNA"/>
</dbReference>
<keyword evidence="4" id="KW-0862">Zinc</keyword>
<evidence type="ECO:0000313" key="7">
    <source>
        <dbReference type="EMBL" id="OJT13170.1"/>
    </source>
</evidence>
<dbReference type="InterPro" id="IPR027417">
    <property type="entry name" value="P-loop_NTPase"/>
</dbReference>
<dbReference type="InterPro" id="IPR012337">
    <property type="entry name" value="RNaseH-like_sf"/>
</dbReference>
<dbReference type="STRING" id="154538.A0A1M2W068"/>
<name>A0A1M2W068_TRAPU</name>
<feature type="compositionally biased region" description="Basic and acidic residues" evidence="6">
    <location>
        <begin position="729"/>
        <end position="742"/>
    </location>
</feature>
<proteinExistence type="predicted"/>
<gene>
    <name evidence="7" type="ORF">TRAPUB_10261</name>
</gene>
<dbReference type="Gene3D" id="3.40.50.300">
    <property type="entry name" value="P-loop containing nucleotide triphosphate hydrolases"/>
    <property type="match status" value="1"/>
</dbReference>
<feature type="region of interest" description="Disordered" evidence="6">
    <location>
        <begin position="65"/>
        <end position="113"/>
    </location>
</feature>
<dbReference type="GO" id="GO:0008270">
    <property type="term" value="F:zinc ion binding"/>
    <property type="evidence" value="ECO:0007669"/>
    <property type="project" value="UniProtKB-KW"/>
</dbReference>
<dbReference type="SUPFAM" id="SSF53098">
    <property type="entry name" value="Ribonuclease H-like"/>
    <property type="match status" value="1"/>
</dbReference>
<keyword evidence="2" id="KW-0479">Metal-binding</keyword>
<reference evidence="7 8" key="1">
    <citation type="submission" date="2016-10" db="EMBL/GenBank/DDBJ databases">
        <title>Genome sequence of the basidiomycete white-rot fungus Trametes pubescens.</title>
        <authorList>
            <person name="Makela M.R."/>
            <person name="Granchi Z."/>
            <person name="Peng M."/>
            <person name="De Vries R.P."/>
            <person name="Grigoriev I."/>
            <person name="Riley R."/>
            <person name="Hilden K."/>
        </authorList>
    </citation>
    <scope>NUCLEOTIDE SEQUENCE [LARGE SCALE GENOMIC DNA]</scope>
    <source>
        <strain evidence="7 8">FBCC735</strain>
    </source>
</reference>
<feature type="region of interest" description="Disordered" evidence="6">
    <location>
        <begin position="1"/>
        <end position="50"/>
    </location>
</feature>
<evidence type="ECO:0000256" key="4">
    <source>
        <dbReference type="ARBA" id="ARBA00022833"/>
    </source>
</evidence>
<evidence type="ECO:0000256" key="6">
    <source>
        <dbReference type="SAM" id="MobiDB-lite"/>
    </source>
</evidence>
<dbReference type="Proteomes" id="UP000184267">
    <property type="component" value="Unassembled WGS sequence"/>
</dbReference>
<keyword evidence="3" id="KW-0863">Zinc-finger</keyword>
<dbReference type="GO" id="GO:0005634">
    <property type="term" value="C:nucleus"/>
    <property type="evidence" value="ECO:0007669"/>
    <property type="project" value="UniProtKB-SubCell"/>
</dbReference>